<evidence type="ECO:0000259" key="3">
    <source>
        <dbReference type="PROSITE" id="PS50002"/>
    </source>
</evidence>
<dbReference type="SMART" id="SM00326">
    <property type="entry name" value="SH3"/>
    <property type="match status" value="1"/>
</dbReference>
<evidence type="ECO:0000256" key="2">
    <source>
        <dbReference type="PROSITE-ProRule" id="PRU00192"/>
    </source>
</evidence>
<dbReference type="PROSITE" id="PS50002">
    <property type="entry name" value="SH3"/>
    <property type="match status" value="1"/>
</dbReference>
<keyword evidence="5" id="KW-1185">Reference proteome</keyword>
<comment type="caution">
    <text evidence="4">The sequence shown here is derived from an EMBL/GenBank/DDBJ whole genome shotgun (WGS) entry which is preliminary data.</text>
</comment>
<dbReference type="SUPFAM" id="SSF50044">
    <property type="entry name" value="SH3-domain"/>
    <property type="match status" value="1"/>
</dbReference>
<proteinExistence type="predicted"/>
<evidence type="ECO:0000313" key="5">
    <source>
        <dbReference type="Proteomes" id="UP001443914"/>
    </source>
</evidence>
<dbReference type="EMBL" id="JBDFQZ010000001">
    <property type="protein sequence ID" value="KAK9755807.1"/>
    <property type="molecule type" value="Genomic_DNA"/>
</dbReference>
<dbReference type="InterPro" id="IPR001452">
    <property type="entry name" value="SH3_domain"/>
</dbReference>
<dbReference type="InterPro" id="IPR036028">
    <property type="entry name" value="SH3-like_dom_sf"/>
</dbReference>
<keyword evidence="1 2" id="KW-0728">SH3 domain</keyword>
<reference evidence="4" key="1">
    <citation type="submission" date="2024-03" db="EMBL/GenBank/DDBJ databases">
        <title>WGS assembly of Saponaria officinalis var. Norfolk2.</title>
        <authorList>
            <person name="Jenkins J."/>
            <person name="Shu S."/>
            <person name="Grimwood J."/>
            <person name="Barry K."/>
            <person name="Goodstein D."/>
            <person name="Schmutz J."/>
            <person name="Leebens-Mack J."/>
            <person name="Osbourn A."/>
        </authorList>
    </citation>
    <scope>NUCLEOTIDE SEQUENCE [LARGE SCALE GENOMIC DNA]</scope>
    <source>
        <strain evidence="4">JIC</strain>
    </source>
</reference>
<dbReference type="InterPro" id="IPR027267">
    <property type="entry name" value="AH/BAR_dom_sf"/>
</dbReference>
<dbReference type="InterPro" id="IPR050384">
    <property type="entry name" value="Endophilin_SH3RF"/>
</dbReference>
<accession>A0AAW1NCM0</accession>
<dbReference type="Gene3D" id="1.20.1270.60">
    <property type="entry name" value="Arfaptin homology (AH) domain/BAR domain"/>
    <property type="match status" value="1"/>
</dbReference>
<gene>
    <name evidence="4" type="ORF">RND81_01G052100</name>
</gene>
<dbReference type="Gene3D" id="2.30.30.40">
    <property type="entry name" value="SH3 Domains"/>
    <property type="match status" value="1"/>
</dbReference>
<protein>
    <recommendedName>
        <fullName evidence="3">SH3 domain-containing protein</fullName>
    </recommendedName>
</protein>
<feature type="domain" description="SH3" evidence="3">
    <location>
        <begin position="294"/>
        <end position="353"/>
    </location>
</feature>
<name>A0AAW1NCM0_SAPOF</name>
<organism evidence="4 5">
    <name type="scientific">Saponaria officinalis</name>
    <name type="common">Common soapwort</name>
    <name type="synonym">Lychnis saponaria</name>
    <dbReference type="NCBI Taxonomy" id="3572"/>
    <lineage>
        <taxon>Eukaryota</taxon>
        <taxon>Viridiplantae</taxon>
        <taxon>Streptophyta</taxon>
        <taxon>Embryophyta</taxon>
        <taxon>Tracheophyta</taxon>
        <taxon>Spermatophyta</taxon>
        <taxon>Magnoliopsida</taxon>
        <taxon>eudicotyledons</taxon>
        <taxon>Gunneridae</taxon>
        <taxon>Pentapetalae</taxon>
        <taxon>Caryophyllales</taxon>
        <taxon>Caryophyllaceae</taxon>
        <taxon>Caryophylleae</taxon>
        <taxon>Saponaria</taxon>
    </lineage>
</organism>
<evidence type="ECO:0000256" key="1">
    <source>
        <dbReference type="ARBA" id="ARBA00022443"/>
    </source>
</evidence>
<sequence>MEYKLGAEFLCHYISTLEIEYRYDSALLRQLGHSDGDAFEGDDAEIAHRHQLQNLYCSTKAAKHFEKDIVHGIEGSILLSVTSKEIEIDRRFTQDCSKYETDNHCTTSTSSETAIHVCDSCHLIIKEKEILLGVFGDQFCKTLQALIKSAELEDGRHLIRRYEKLWQEVEAQAAEVLKLRSKSTEGPKSEDNLDELGSRLTSLGKDASSAMLSVEDQLQRMTFQQLVVMVNAEVSFHRNVLTILEKLLAEMNEVEKQNAASPHAAAMKNQSHVLETRLADVNGKKEHDKEPEADESFLAKVVHPFDGQAEGELSLVVDDIVIVHQVFPVGWAKGECNGKSGCFPSPYRTEIERSAAQTHAWSGIR</sequence>
<dbReference type="AlphaFoldDB" id="A0AAW1NCM0"/>
<dbReference type="PANTHER" id="PTHR14167">
    <property type="entry name" value="SH3 DOMAIN-CONTAINING"/>
    <property type="match status" value="1"/>
</dbReference>
<dbReference type="Proteomes" id="UP001443914">
    <property type="component" value="Unassembled WGS sequence"/>
</dbReference>
<dbReference type="Pfam" id="PF00018">
    <property type="entry name" value="SH3_1"/>
    <property type="match status" value="1"/>
</dbReference>
<evidence type="ECO:0000313" key="4">
    <source>
        <dbReference type="EMBL" id="KAK9755807.1"/>
    </source>
</evidence>
<dbReference type="PANTHER" id="PTHR14167:SF30">
    <property type="entry name" value="SH3 DOMAIN-CONTAINING PROTEIN 1"/>
    <property type="match status" value="1"/>
</dbReference>
<dbReference type="SUPFAM" id="SSF103657">
    <property type="entry name" value="BAR/IMD domain-like"/>
    <property type="match status" value="1"/>
</dbReference>